<sequence length="118" mass="13255">MNRFPNIRDSETSATELHNRRPKHHTSSLELTDSEFQSKGWLSVKIVGVHQKTGRSGKNDQDNQFRCGRRSRSGAAVIVVHCSCRDTFVGNLDAKRTCMVAYFFLSIALDVSDSHSTI</sequence>
<gene>
    <name evidence="2" type="ORF">GFSPODELE1_LOCUS11127</name>
</gene>
<dbReference type="EMBL" id="OZ037952">
    <property type="protein sequence ID" value="CAL1717244.1"/>
    <property type="molecule type" value="Genomic_DNA"/>
</dbReference>
<reference evidence="3" key="1">
    <citation type="submission" date="2024-04" db="EMBL/GenBank/DDBJ databases">
        <authorList>
            <person name="Shaw F."/>
            <person name="Minotto A."/>
        </authorList>
    </citation>
    <scope>NUCLEOTIDE SEQUENCE [LARGE SCALE GENOMIC DNA]</scope>
</reference>
<dbReference type="Proteomes" id="UP001497453">
    <property type="component" value="Chromosome 9"/>
</dbReference>
<organism evidence="2 3">
    <name type="scientific">Somion occarium</name>
    <dbReference type="NCBI Taxonomy" id="3059160"/>
    <lineage>
        <taxon>Eukaryota</taxon>
        <taxon>Fungi</taxon>
        <taxon>Dikarya</taxon>
        <taxon>Basidiomycota</taxon>
        <taxon>Agaricomycotina</taxon>
        <taxon>Agaricomycetes</taxon>
        <taxon>Polyporales</taxon>
        <taxon>Cerrenaceae</taxon>
        <taxon>Somion</taxon>
    </lineage>
</organism>
<name>A0ABP1ECK7_9APHY</name>
<evidence type="ECO:0000313" key="3">
    <source>
        <dbReference type="Proteomes" id="UP001497453"/>
    </source>
</evidence>
<protein>
    <submittedName>
        <fullName evidence="2">Uncharacterized protein</fullName>
    </submittedName>
</protein>
<keyword evidence="3" id="KW-1185">Reference proteome</keyword>
<feature type="region of interest" description="Disordered" evidence="1">
    <location>
        <begin position="1"/>
        <end position="29"/>
    </location>
</feature>
<accession>A0ABP1ECK7</accession>
<feature type="compositionally biased region" description="Basic and acidic residues" evidence="1">
    <location>
        <begin position="1"/>
        <end position="11"/>
    </location>
</feature>
<evidence type="ECO:0000256" key="1">
    <source>
        <dbReference type="SAM" id="MobiDB-lite"/>
    </source>
</evidence>
<evidence type="ECO:0000313" key="2">
    <source>
        <dbReference type="EMBL" id="CAL1717244.1"/>
    </source>
</evidence>
<proteinExistence type="predicted"/>